<dbReference type="AlphaFoldDB" id="A0A4U1BWN1"/>
<evidence type="ECO:0000256" key="2">
    <source>
        <dbReference type="ARBA" id="ARBA00022448"/>
    </source>
</evidence>
<comment type="similarity">
    <text evidence="8 9">Belongs to the TonB-dependent receptor family.</text>
</comment>
<dbReference type="NCBIfam" id="TIGR04056">
    <property type="entry name" value="OMP_RagA_SusC"/>
    <property type="match status" value="1"/>
</dbReference>
<feature type="domain" description="TonB-dependent receptor plug" evidence="12">
    <location>
        <begin position="120"/>
        <end position="227"/>
    </location>
</feature>
<dbReference type="EMBL" id="SWBP01000004">
    <property type="protein sequence ID" value="TKB96912.1"/>
    <property type="molecule type" value="Genomic_DNA"/>
</dbReference>
<evidence type="ECO:0000259" key="11">
    <source>
        <dbReference type="Pfam" id="PF00593"/>
    </source>
</evidence>
<reference evidence="13 14" key="1">
    <citation type="submission" date="2019-04" db="EMBL/GenBank/DDBJ databases">
        <title>Pedobacter sp. AR-3-17 sp. nov., isolated from Arctic soil.</title>
        <authorList>
            <person name="Dahal R.H."/>
            <person name="Kim D.-U."/>
        </authorList>
    </citation>
    <scope>NUCLEOTIDE SEQUENCE [LARGE SCALE GENOMIC DNA]</scope>
    <source>
        <strain evidence="13 14">AR-3-17</strain>
    </source>
</reference>
<keyword evidence="10" id="KW-0732">Signal</keyword>
<keyword evidence="14" id="KW-1185">Reference proteome</keyword>
<evidence type="ECO:0000259" key="12">
    <source>
        <dbReference type="Pfam" id="PF07715"/>
    </source>
</evidence>
<dbReference type="Gene3D" id="2.170.130.10">
    <property type="entry name" value="TonB-dependent receptor, plug domain"/>
    <property type="match status" value="1"/>
</dbReference>
<dbReference type="InterPro" id="IPR039426">
    <property type="entry name" value="TonB-dep_rcpt-like"/>
</dbReference>
<feature type="domain" description="TonB-dependent receptor-like beta-barrel" evidence="11">
    <location>
        <begin position="407"/>
        <end position="873"/>
    </location>
</feature>
<proteinExistence type="inferred from homology"/>
<dbReference type="InterPro" id="IPR008969">
    <property type="entry name" value="CarboxyPept-like_regulatory"/>
</dbReference>
<dbReference type="OrthoDB" id="9768177at2"/>
<keyword evidence="7 8" id="KW-0998">Cell outer membrane</keyword>
<dbReference type="GO" id="GO:0009279">
    <property type="term" value="C:cell outer membrane"/>
    <property type="evidence" value="ECO:0007669"/>
    <property type="project" value="UniProtKB-SubCell"/>
</dbReference>
<evidence type="ECO:0000256" key="8">
    <source>
        <dbReference type="PROSITE-ProRule" id="PRU01360"/>
    </source>
</evidence>
<dbReference type="NCBIfam" id="TIGR04057">
    <property type="entry name" value="SusC_RagA_signa"/>
    <property type="match status" value="1"/>
</dbReference>
<feature type="signal peptide" evidence="10">
    <location>
        <begin position="1"/>
        <end position="22"/>
    </location>
</feature>
<dbReference type="SUPFAM" id="SSF56935">
    <property type="entry name" value="Porins"/>
    <property type="match status" value="1"/>
</dbReference>
<dbReference type="Pfam" id="PF07715">
    <property type="entry name" value="Plug"/>
    <property type="match status" value="1"/>
</dbReference>
<gene>
    <name evidence="13" type="ORF">FA046_12610</name>
</gene>
<keyword evidence="4 8" id="KW-0812">Transmembrane</keyword>
<protein>
    <submittedName>
        <fullName evidence="13">SusC/RagA family TonB-linked outer membrane protein</fullName>
    </submittedName>
</protein>
<dbReference type="SUPFAM" id="SSF49464">
    <property type="entry name" value="Carboxypeptidase regulatory domain-like"/>
    <property type="match status" value="1"/>
</dbReference>
<evidence type="ECO:0000256" key="7">
    <source>
        <dbReference type="ARBA" id="ARBA00023237"/>
    </source>
</evidence>
<evidence type="ECO:0000313" key="13">
    <source>
        <dbReference type="EMBL" id="TKB96912.1"/>
    </source>
</evidence>
<dbReference type="InterPro" id="IPR000531">
    <property type="entry name" value="Beta-barrel_TonB"/>
</dbReference>
<evidence type="ECO:0000256" key="3">
    <source>
        <dbReference type="ARBA" id="ARBA00022452"/>
    </source>
</evidence>
<dbReference type="PROSITE" id="PS52016">
    <property type="entry name" value="TONB_DEPENDENT_REC_3"/>
    <property type="match status" value="1"/>
</dbReference>
<evidence type="ECO:0000256" key="10">
    <source>
        <dbReference type="SAM" id="SignalP"/>
    </source>
</evidence>
<evidence type="ECO:0000256" key="9">
    <source>
        <dbReference type="RuleBase" id="RU003357"/>
    </source>
</evidence>
<dbReference type="InterPro" id="IPR023996">
    <property type="entry name" value="TonB-dep_OMP_SusC/RagA"/>
</dbReference>
<evidence type="ECO:0000256" key="1">
    <source>
        <dbReference type="ARBA" id="ARBA00004571"/>
    </source>
</evidence>
<keyword evidence="3 8" id="KW-1134">Transmembrane beta strand</keyword>
<dbReference type="InterPro" id="IPR012910">
    <property type="entry name" value="Plug_dom"/>
</dbReference>
<dbReference type="InterPro" id="IPR023997">
    <property type="entry name" value="TonB-dep_OMP_SusC/RagA_CS"/>
</dbReference>
<dbReference type="Gene3D" id="2.40.170.20">
    <property type="entry name" value="TonB-dependent receptor, beta-barrel domain"/>
    <property type="match status" value="1"/>
</dbReference>
<evidence type="ECO:0000256" key="6">
    <source>
        <dbReference type="ARBA" id="ARBA00023136"/>
    </source>
</evidence>
<dbReference type="Proteomes" id="UP000308181">
    <property type="component" value="Unassembled WGS sequence"/>
</dbReference>
<evidence type="ECO:0000256" key="4">
    <source>
        <dbReference type="ARBA" id="ARBA00022692"/>
    </source>
</evidence>
<dbReference type="InterPro" id="IPR037066">
    <property type="entry name" value="Plug_dom_sf"/>
</dbReference>
<keyword evidence="5 9" id="KW-0798">TonB box</keyword>
<comment type="caution">
    <text evidence="13">The sequence shown here is derived from an EMBL/GenBank/DDBJ whole genome shotgun (WGS) entry which is preliminary data.</text>
</comment>
<dbReference type="InterPro" id="IPR036942">
    <property type="entry name" value="Beta-barrel_TonB_sf"/>
</dbReference>
<keyword evidence="2 8" id="KW-0813">Transport</keyword>
<name>A0A4U1BWN1_9SPHI</name>
<comment type="subcellular location">
    <subcellularLocation>
        <location evidence="1 8">Cell outer membrane</location>
        <topology evidence="1 8">Multi-pass membrane protein</topology>
    </subcellularLocation>
</comment>
<dbReference type="Pfam" id="PF00593">
    <property type="entry name" value="TonB_dep_Rec_b-barrel"/>
    <property type="match status" value="1"/>
</dbReference>
<sequence length="1010" mass="110961">MKSTLKIYIFLMLALSALSSKAQEPDSKVTISGTVKDNQGNAVEGVSIFIQEKASNNLTAKDGKFSISVTGNDVIYFKKQGYNLVQKPALELDGAVVVLTLSLIDAGDDDDVYIPFGIRKKRSVSASISTIKGSELPQLPLSTLTNSLSGRLPGLYIKQSGTRPGTDDASFLIRGRSSYNSGQAPLVLVDGVERDFVNMDLNEIEGISVLKDAASLSWYGMSAANGVVYVTTKRGDAVKTKVTFDAQGGAQTPINITSPLNSFQFANQSNQHALNSGLPLVYDQTALDAYQSGSDLVNYPSNNFVDRFIKDVAPVQRYVATVSGGNAFARYFTLVSLFKQDGLYRGAETPDYNTNSNYKRYNFRTNLDLHINKSLDVKLDVGGRVENLQYNTAGNGTFLNTIYNTPSNAFPLLNQDGTFGGSSLFRNNPLAMLTANGNNNDLSRTLLATVDVKHKLDFILKGLSANAFYTYDITSAYTYGFNQNYEIYSSTGGGTFERFGNSTPLQYKSSDFNNNVRGNEFWAGLDYDRTFGLHDVKFSTRLLRSVNAAPGRLDYKRQAITNRLSYSFNNRYFADVVAAYAGSENFAPGKRYGVFPAVSAGWILSEENFLNKVKAVNYFKLRGSYGIVGNDDLFANRFSFNNYFTRSSGGYNFGTSFGAANGSAELTLGNPNLTWEKAKKASIGFDGQFFNQSLQLAFDLFHENRTNLLTTDILPSIIGQSVSLINNGEAQYKGFEMAMGYNKTFNKVTVGINGNFTKSKSKIISISEEIGLPAYQSQKGFQIGSVIQGGDFIRRFLVSDGLFQTQAEIDAAPVQRFSGLVRPGDIRYKDQNNDNIIDNLDFINTNYSDVPDTYYGFGTNVKYSNFDLSVQFQGVAGRTIQINNLINSTSASANYVNQFSTESWTPATAATAKYPLIALNNRGNNTQNSDFWLRSGDFLKLKNLEVGYSLSSSAVKKLKVNAMRFYVSGFNLLTFSKVSELGIDPEIPTAGFNSDYPYITTFSAGVNLKF</sequence>
<organism evidence="13 14">
    <name type="scientific">Pedobacter cryophilus</name>
    <dbReference type="NCBI Taxonomy" id="2571271"/>
    <lineage>
        <taxon>Bacteria</taxon>
        <taxon>Pseudomonadati</taxon>
        <taxon>Bacteroidota</taxon>
        <taxon>Sphingobacteriia</taxon>
        <taxon>Sphingobacteriales</taxon>
        <taxon>Sphingobacteriaceae</taxon>
        <taxon>Pedobacter</taxon>
    </lineage>
</organism>
<keyword evidence="6 8" id="KW-0472">Membrane</keyword>
<feature type="chain" id="PRO_5021006301" evidence="10">
    <location>
        <begin position="23"/>
        <end position="1010"/>
    </location>
</feature>
<evidence type="ECO:0000313" key="14">
    <source>
        <dbReference type="Proteomes" id="UP000308181"/>
    </source>
</evidence>
<accession>A0A4U1BWN1</accession>
<evidence type="ECO:0000256" key="5">
    <source>
        <dbReference type="ARBA" id="ARBA00023077"/>
    </source>
</evidence>